<comment type="caution">
    <text evidence="10">The sequence shown here is derived from an EMBL/GenBank/DDBJ whole genome shotgun (WGS) entry which is preliminary data.</text>
</comment>
<dbReference type="GO" id="GO:0070006">
    <property type="term" value="F:metalloaminopeptidase activity"/>
    <property type="evidence" value="ECO:0007669"/>
    <property type="project" value="InterPro"/>
</dbReference>
<evidence type="ECO:0000259" key="9">
    <source>
        <dbReference type="PROSITE" id="PS00631"/>
    </source>
</evidence>
<dbReference type="Gene3D" id="3.40.630.10">
    <property type="entry name" value="Zn peptidases"/>
    <property type="match status" value="1"/>
</dbReference>
<reference evidence="10 11" key="1">
    <citation type="submission" date="2020-08" db="EMBL/GenBank/DDBJ databases">
        <title>Genomic Encyclopedia of Type Strains, Phase IV (KMG-IV): sequencing the most valuable type-strain genomes for metagenomic binning, comparative biology and taxonomic classification.</title>
        <authorList>
            <person name="Goeker M."/>
        </authorList>
    </citation>
    <scope>NUCLEOTIDE SEQUENCE [LARGE SCALE GENOMIC DNA]</scope>
    <source>
        <strain evidence="10 11">DSM 102189</strain>
    </source>
</reference>
<dbReference type="GO" id="GO:0030145">
    <property type="term" value="F:manganese ion binding"/>
    <property type="evidence" value="ECO:0007669"/>
    <property type="project" value="UniProtKB-UniRule"/>
</dbReference>
<dbReference type="NCBIfam" id="NF002075">
    <property type="entry name" value="PRK00913.2-2"/>
    <property type="match status" value="1"/>
</dbReference>
<dbReference type="GO" id="GO:0006508">
    <property type="term" value="P:proteolysis"/>
    <property type="evidence" value="ECO:0007669"/>
    <property type="project" value="UniProtKB-KW"/>
</dbReference>
<dbReference type="InterPro" id="IPR000819">
    <property type="entry name" value="Peptidase_M17_C"/>
</dbReference>
<protein>
    <recommendedName>
        <fullName evidence="8">Probable cytosol aminopeptidase</fullName>
        <ecNumber evidence="8">3.4.11.1</ecNumber>
    </recommendedName>
    <alternativeName>
        <fullName evidence="8">Leucine aminopeptidase</fullName>
        <shortName evidence="8">LAP</shortName>
        <ecNumber evidence="8">3.4.11.10</ecNumber>
    </alternativeName>
    <alternativeName>
        <fullName evidence="8">Leucyl aminopeptidase</fullName>
    </alternativeName>
</protein>
<feature type="active site" evidence="8">
    <location>
        <position position="279"/>
    </location>
</feature>
<evidence type="ECO:0000256" key="1">
    <source>
        <dbReference type="ARBA" id="ARBA00000135"/>
    </source>
</evidence>
<dbReference type="PANTHER" id="PTHR11963">
    <property type="entry name" value="LEUCINE AMINOPEPTIDASE-RELATED"/>
    <property type="match status" value="1"/>
</dbReference>
<dbReference type="InterPro" id="IPR043472">
    <property type="entry name" value="Macro_dom-like"/>
</dbReference>
<dbReference type="SUPFAM" id="SSF53187">
    <property type="entry name" value="Zn-dependent exopeptidases"/>
    <property type="match status" value="1"/>
</dbReference>
<dbReference type="Pfam" id="PF02789">
    <property type="entry name" value="Peptidase_M17_N"/>
    <property type="match status" value="1"/>
</dbReference>
<comment type="catalytic activity">
    <reaction evidence="2 8">
        <text>Release of an N-terminal amino acid, preferentially leucine, but not glutamic or aspartic acids.</text>
        <dbReference type="EC" id="3.4.11.10"/>
    </reaction>
</comment>
<feature type="binding site" evidence="8">
    <location>
        <position position="272"/>
    </location>
    <ligand>
        <name>Mn(2+)</name>
        <dbReference type="ChEBI" id="CHEBI:29035"/>
        <label>2</label>
    </ligand>
</feature>
<dbReference type="NCBIfam" id="NF002077">
    <property type="entry name" value="PRK00913.2-4"/>
    <property type="match status" value="1"/>
</dbReference>
<dbReference type="Proteomes" id="UP000538147">
    <property type="component" value="Unassembled WGS sequence"/>
</dbReference>
<evidence type="ECO:0000256" key="4">
    <source>
        <dbReference type="ARBA" id="ARBA00022438"/>
    </source>
</evidence>
<evidence type="ECO:0000256" key="3">
    <source>
        <dbReference type="ARBA" id="ARBA00009528"/>
    </source>
</evidence>
<sequence length="504" mass="52024">MTTENTIEIGFASSAAPQAHVVLVNAADMKAAALTGPAGAIDAAGGGALLRALTSGRFEGEAAALVEILAPAGVDAARLLVAGTGPADKADAAVFEKIGAAIVGRFITSGVERVRIDMAGVVGAIPLAEAAAHVAMGAKLRGWRFDKYRTTVKPKAKPTLGAIEIVGAEGAEAFFAPLAGIADGVARTRALVSEPANIIYPESFVEHSMDLAELGVELTVLDEAEMAALGMGALLGVAQGSVRKPRILAMRWNGLEGDSTPVVLIGKGVTFDTGGISIKPAGGMEDMKWDMGGAGTVTGAMHALAARKARAHVVGIVGLVENMPDGNAQRPGDVVRTMDGQTVEVINTDAEGRLVLCDVIAWAQSVYKPEVIVDLATLTGAIIVSLGTEYAGLFSNDDGLAAQLTAAGTAVGDKLWRMPLGEPYDKAINSDIADMKNVGPREGGSITAAQFIKRFIKPGVKWAHLDVAGVVWTSKALPLVDKGATGFGVRLLDRFVADNFETRD</sequence>
<dbReference type="InterPro" id="IPR008283">
    <property type="entry name" value="Peptidase_M17_N"/>
</dbReference>
<evidence type="ECO:0000256" key="6">
    <source>
        <dbReference type="ARBA" id="ARBA00022801"/>
    </source>
</evidence>
<dbReference type="NCBIfam" id="NF002074">
    <property type="entry name" value="PRK00913.1-4"/>
    <property type="match status" value="1"/>
</dbReference>
<keyword evidence="5 8" id="KW-0645">Protease</keyword>
<proteinExistence type="inferred from homology"/>
<keyword evidence="8" id="KW-0963">Cytoplasm</keyword>
<dbReference type="CDD" id="cd00433">
    <property type="entry name" value="Peptidase_M17"/>
    <property type="match status" value="1"/>
</dbReference>
<dbReference type="HAMAP" id="MF_00181">
    <property type="entry name" value="Cytosol_peptidase_M17"/>
    <property type="match status" value="1"/>
</dbReference>
<evidence type="ECO:0000313" key="11">
    <source>
        <dbReference type="Proteomes" id="UP000538147"/>
    </source>
</evidence>
<evidence type="ECO:0000256" key="8">
    <source>
        <dbReference type="HAMAP-Rule" id="MF_00181"/>
    </source>
</evidence>
<keyword evidence="4 8" id="KW-0031">Aminopeptidase</keyword>
<evidence type="ECO:0000313" key="10">
    <source>
        <dbReference type="EMBL" id="MBB6225969.1"/>
    </source>
</evidence>
<evidence type="ECO:0000256" key="7">
    <source>
        <dbReference type="ARBA" id="ARBA00023211"/>
    </source>
</evidence>
<dbReference type="Pfam" id="PF00883">
    <property type="entry name" value="Peptidase_M17"/>
    <property type="match status" value="1"/>
</dbReference>
<comment type="similarity">
    <text evidence="3 8">Belongs to the peptidase M17 family.</text>
</comment>
<comment type="subcellular location">
    <subcellularLocation>
        <location evidence="8">Cytoplasm</location>
    </subcellularLocation>
</comment>
<dbReference type="GO" id="GO:0005737">
    <property type="term" value="C:cytoplasm"/>
    <property type="evidence" value="ECO:0007669"/>
    <property type="project" value="UniProtKB-SubCell"/>
</dbReference>
<gene>
    <name evidence="8" type="primary">pepA</name>
    <name evidence="10" type="ORF">FHS79_000120</name>
</gene>
<keyword evidence="8" id="KW-0479">Metal-binding</keyword>
<feature type="domain" description="Cytosol aminopeptidase" evidence="9">
    <location>
        <begin position="347"/>
        <end position="354"/>
    </location>
</feature>
<name>A0A841KZH6_9SPHN</name>
<keyword evidence="7 8" id="KW-0464">Manganese</keyword>
<accession>A0A841KZH6</accession>
<dbReference type="InterPro" id="IPR023042">
    <property type="entry name" value="Peptidase_M17_leu_NH2_pept"/>
</dbReference>
<dbReference type="AlphaFoldDB" id="A0A841KZH6"/>
<dbReference type="Gene3D" id="3.40.220.10">
    <property type="entry name" value="Leucine Aminopeptidase, subunit E, domain 1"/>
    <property type="match status" value="1"/>
</dbReference>
<evidence type="ECO:0000256" key="2">
    <source>
        <dbReference type="ARBA" id="ARBA00000967"/>
    </source>
</evidence>
<comment type="catalytic activity">
    <reaction evidence="1 8">
        <text>Release of an N-terminal amino acid, Xaa-|-Yaa-, in which Xaa is preferably Leu, but may be other amino acids including Pro although not Arg or Lys, and Yaa may be Pro. Amino acid amides and methyl esters are also readily hydrolyzed, but rates on arylamides are exceedingly low.</text>
        <dbReference type="EC" id="3.4.11.1"/>
    </reaction>
</comment>
<dbReference type="InterPro" id="IPR011356">
    <property type="entry name" value="Leucine_aapep/pepB"/>
</dbReference>
<evidence type="ECO:0000256" key="5">
    <source>
        <dbReference type="ARBA" id="ARBA00022670"/>
    </source>
</evidence>
<comment type="function">
    <text evidence="8">Presumably involved in the processing and regular turnover of intracellular proteins. Catalyzes the removal of unsubstituted N-terminal amino acids from various peptides.</text>
</comment>
<dbReference type="SUPFAM" id="SSF52949">
    <property type="entry name" value="Macro domain-like"/>
    <property type="match status" value="1"/>
</dbReference>
<feature type="binding site" evidence="8">
    <location>
        <position position="267"/>
    </location>
    <ligand>
        <name>Mn(2+)</name>
        <dbReference type="ChEBI" id="CHEBI:29035"/>
        <label>2</label>
    </ligand>
</feature>
<dbReference type="EC" id="3.4.11.10" evidence="8"/>
<comment type="cofactor">
    <cofactor evidence="8">
        <name>Mn(2+)</name>
        <dbReference type="ChEBI" id="CHEBI:29035"/>
    </cofactor>
    <text evidence="8">Binds 2 manganese ions per subunit.</text>
</comment>
<feature type="binding site" evidence="8">
    <location>
        <position position="272"/>
    </location>
    <ligand>
        <name>Mn(2+)</name>
        <dbReference type="ChEBI" id="CHEBI:29035"/>
        <label>1</label>
    </ligand>
</feature>
<organism evidence="10 11">
    <name type="scientific">Polymorphobacter multimanifer</name>
    <dbReference type="NCBI Taxonomy" id="1070431"/>
    <lineage>
        <taxon>Bacteria</taxon>
        <taxon>Pseudomonadati</taxon>
        <taxon>Pseudomonadota</taxon>
        <taxon>Alphaproteobacteria</taxon>
        <taxon>Sphingomonadales</taxon>
        <taxon>Sphingosinicellaceae</taxon>
        <taxon>Polymorphobacter</taxon>
    </lineage>
</organism>
<dbReference type="PANTHER" id="PTHR11963:SF23">
    <property type="entry name" value="CYTOSOL AMINOPEPTIDASE"/>
    <property type="match status" value="1"/>
</dbReference>
<feature type="active site" evidence="8">
    <location>
        <position position="353"/>
    </location>
</feature>
<feature type="binding site" evidence="8">
    <location>
        <position position="351"/>
    </location>
    <ligand>
        <name>Mn(2+)</name>
        <dbReference type="ChEBI" id="CHEBI:29035"/>
        <label>1</label>
    </ligand>
</feature>
<dbReference type="EC" id="3.4.11.1" evidence="8"/>
<keyword evidence="6 8" id="KW-0378">Hydrolase</keyword>
<dbReference type="EMBL" id="JACIIV010000001">
    <property type="protein sequence ID" value="MBB6225969.1"/>
    <property type="molecule type" value="Genomic_DNA"/>
</dbReference>
<feature type="binding site" evidence="8">
    <location>
        <position position="290"/>
    </location>
    <ligand>
        <name>Mn(2+)</name>
        <dbReference type="ChEBI" id="CHEBI:29035"/>
        <label>2</label>
    </ligand>
</feature>
<dbReference type="PROSITE" id="PS00631">
    <property type="entry name" value="CYTOSOL_AP"/>
    <property type="match status" value="1"/>
</dbReference>
<feature type="binding site" evidence="8">
    <location>
        <position position="349"/>
    </location>
    <ligand>
        <name>Mn(2+)</name>
        <dbReference type="ChEBI" id="CHEBI:29035"/>
        <label>1</label>
    </ligand>
</feature>
<feature type="binding site" evidence="8">
    <location>
        <position position="351"/>
    </location>
    <ligand>
        <name>Mn(2+)</name>
        <dbReference type="ChEBI" id="CHEBI:29035"/>
        <label>2</label>
    </ligand>
</feature>
<dbReference type="PRINTS" id="PR00481">
    <property type="entry name" value="LAMNOPPTDASE"/>
</dbReference>
<keyword evidence="11" id="KW-1185">Reference proteome</keyword>